<sequence length="173" mass="18797">MSLATTPIDNPAATGNWTYSRQTAWIYNAHSCGRIPADYNETYVCVGTSEVPSSLTTYGAIDLFEPCCNKSLANHDASLPYRGECQLIWCYTSDEQEALEWPACINQRLKAFAAGMPGGNSSALTLPNSTYGRCEIIDYDRLKKGINAAPSLYVGLWRGVVGGLLVTAAMQLL</sequence>
<evidence type="ECO:0000313" key="1">
    <source>
        <dbReference type="EMBL" id="OIW28687.1"/>
    </source>
</evidence>
<name>A0A1J7IM83_9PEZI</name>
<dbReference type="EMBL" id="KV875098">
    <property type="protein sequence ID" value="OIW28687.1"/>
    <property type="molecule type" value="Genomic_DNA"/>
</dbReference>
<gene>
    <name evidence="1" type="ORF">CONLIGDRAFT_715171</name>
</gene>
<dbReference type="OrthoDB" id="4623696at2759"/>
<proteinExistence type="predicted"/>
<dbReference type="Proteomes" id="UP000182658">
    <property type="component" value="Unassembled WGS sequence"/>
</dbReference>
<protein>
    <submittedName>
        <fullName evidence="1">Uncharacterized protein</fullName>
    </submittedName>
</protein>
<accession>A0A1J7IM83</accession>
<evidence type="ECO:0000313" key="2">
    <source>
        <dbReference type="Proteomes" id="UP000182658"/>
    </source>
</evidence>
<reference evidence="1 2" key="1">
    <citation type="submission" date="2016-10" db="EMBL/GenBank/DDBJ databases">
        <title>Draft genome sequence of Coniochaeta ligniaria NRRL30616, a lignocellulolytic fungus for bioabatement of inhibitors in plant biomass hydrolysates.</title>
        <authorList>
            <consortium name="DOE Joint Genome Institute"/>
            <person name="Jimenez D.J."/>
            <person name="Hector R.E."/>
            <person name="Riley R."/>
            <person name="Sun H."/>
            <person name="Grigoriev I.V."/>
            <person name="Van Elsas J.D."/>
            <person name="Nichols N.N."/>
        </authorList>
    </citation>
    <scope>NUCLEOTIDE SEQUENCE [LARGE SCALE GENOMIC DNA]</scope>
    <source>
        <strain evidence="1 2">NRRL 30616</strain>
    </source>
</reference>
<dbReference type="InParanoid" id="A0A1J7IM83"/>
<dbReference type="AlphaFoldDB" id="A0A1J7IM83"/>
<organism evidence="1 2">
    <name type="scientific">Coniochaeta ligniaria NRRL 30616</name>
    <dbReference type="NCBI Taxonomy" id="1408157"/>
    <lineage>
        <taxon>Eukaryota</taxon>
        <taxon>Fungi</taxon>
        <taxon>Dikarya</taxon>
        <taxon>Ascomycota</taxon>
        <taxon>Pezizomycotina</taxon>
        <taxon>Sordariomycetes</taxon>
        <taxon>Sordariomycetidae</taxon>
        <taxon>Coniochaetales</taxon>
        <taxon>Coniochaetaceae</taxon>
        <taxon>Coniochaeta</taxon>
    </lineage>
</organism>
<keyword evidence="2" id="KW-1185">Reference proteome</keyword>